<feature type="chain" id="PRO_5002429597" evidence="1">
    <location>
        <begin position="20"/>
        <end position="292"/>
    </location>
</feature>
<evidence type="ECO:0000256" key="1">
    <source>
        <dbReference type="SAM" id="SignalP"/>
    </source>
</evidence>
<dbReference type="Proteomes" id="UP000033121">
    <property type="component" value="Unassembled WGS sequence"/>
</dbReference>
<organism evidence="2 3">
    <name type="scientific">Flavihumibacter petaseus NBRC 106054</name>
    <dbReference type="NCBI Taxonomy" id="1220578"/>
    <lineage>
        <taxon>Bacteria</taxon>
        <taxon>Pseudomonadati</taxon>
        <taxon>Bacteroidota</taxon>
        <taxon>Chitinophagia</taxon>
        <taxon>Chitinophagales</taxon>
        <taxon>Chitinophagaceae</taxon>
        <taxon>Flavihumibacter</taxon>
    </lineage>
</organism>
<feature type="signal peptide" evidence="1">
    <location>
        <begin position="1"/>
        <end position="19"/>
    </location>
</feature>
<accession>A0A0E9MXH4</accession>
<comment type="caution">
    <text evidence="2">The sequence shown here is derived from an EMBL/GenBank/DDBJ whole genome shotgun (WGS) entry which is preliminary data.</text>
</comment>
<reference evidence="2 3" key="1">
    <citation type="submission" date="2015-04" db="EMBL/GenBank/DDBJ databases">
        <title>Whole genome shotgun sequence of Flavihumibacter petaseus NBRC 106054.</title>
        <authorList>
            <person name="Miyazawa S."/>
            <person name="Hosoyama A."/>
            <person name="Hashimoto M."/>
            <person name="Noguchi M."/>
            <person name="Tsuchikane K."/>
            <person name="Ohji S."/>
            <person name="Yamazoe A."/>
            <person name="Ichikawa N."/>
            <person name="Kimura A."/>
            <person name="Fujita N."/>
        </authorList>
    </citation>
    <scope>NUCLEOTIDE SEQUENCE [LARGE SCALE GENOMIC DNA]</scope>
    <source>
        <strain evidence="2 3">NBRC 106054</strain>
    </source>
</reference>
<evidence type="ECO:0000313" key="2">
    <source>
        <dbReference type="EMBL" id="GAO42314.1"/>
    </source>
</evidence>
<proteinExistence type="predicted"/>
<keyword evidence="1" id="KW-0732">Signal</keyword>
<dbReference type="RefSeq" id="WP_046368025.1">
    <property type="nucleotide sequence ID" value="NZ_BBWV01000001.1"/>
</dbReference>
<gene>
    <name evidence="2" type="ORF">FPE01S_01_13280</name>
</gene>
<dbReference type="AlphaFoldDB" id="A0A0E9MXH4"/>
<keyword evidence="3" id="KW-1185">Reference proteome</keyword>
<name>A0A0E9MXH4_9BACT</name>
<sequence>MKLKSNLLILLLISQNAYSQFKIPDVIGAITNPFGVAGWAGSQVAQQIAPNSGASQLLNPTTTIIRNLPSSFEQTKQLAQQALRSTNWRNLTVFTHPWFIQALTAAKSAKQMGLLKDDDCFRLAEEIANGFSEYAIAETGSPIASNEITRFVSTFGNQVCENSSVGQLQVDPSQIQEIRIPSSGQPTVKIEGNTYQYNQVYSEAPRQFITCTDEVNGIYNLTGYTDGRFFTTLPNGQSALLGVIWKDPTGRFAFFIKRNDSPVWYSVDWQGTVRGPSPNGMQIITWGHCSTQ</sequence>
<protein>
    <submittedName>
        <fullName evidence="2">Uncharacterized protein</fullName>
    </submittedName>
</protein>
<dbReference type="EMBL" id="BBWV01000001">
    <property type="protein sequence ID" value="GAO42314.1"/>
    <property type="molecule type" value="Genomic_DNA"/>
</dbReference>
<evidence type="ECO:0000313" key="3">
    <source>
        <dbReference type="Proteomes" id="UP000033121"/>
    </source>
</evidence>